<reference evidence="1" key="1">
    <citation type="submission" date="2020-04" db="EMBL/GenBank/DDBJ databases">
        <title>A chromosome-scale assembly and high-density genetic map of the yellow drum (Nibea albiflora) genome.</title>
        <authorList>
            <person name="Xu D."/>
            <person name="Zhang W."/>
            <person name="Chen R."/>
            <person name="Tan P."/>
            <person name="Wang L."/>
            <person name="Song H."/>
            <person name="Tian L."/>
            <person name="Zhu Q."/>
            <person name="Wang B."/>
        </authorList>
    </citation>
    <scope>NUCLEOTIDE SEQUENCE</scope>
    <source>
        <strain evidence="1">ZJHYS-2018</strain>
    </source>
</reference>
<keyword evidence="2" id="KW-1185">Reference proteome</keyword>
<accession>A0ACB7FHC2</accession>
<proteinExistence type="predicted"/>
<evidence type="ECO:0000313" key="2">
    <source>
        <dbReference type="Proteomes" id="UP000805704"/>
    </source>
</evidence>
<organism evidence="1 2">
    <name type="scientific">Nibea albiflora</name>
    <name type="common">Yellow drum</name>
    <name type="synonym">Corvina albiflora</name>
    <dbReference type="NCBI Taxonomy" id="240163"/>
    <lineage>
        <taxon>Eukaryota</taxon>
        <taxon>Metazoa</taxon>
        <taxon>Chordata</taxon>
        <taxon>Craniata</taxon>
        <taxon>Vertebrata</taxon>
        <taxon>Euteleostomi</taxon>
        <taxon>Actinopterygii</taxon>
        <taxon>Neopterygii</taxon>
        <taxon>Teleostei</taxon>
        <taxon>Neoteleostei</taxon>
        <taxon>Acanthomorphata</taxon>
        <taxon>Eupercaria</taxon>
        <taxon>Sciaenidae</taxon>
        <taxon>Nibea</taxon>
    </lineage>
</organism>
<name>A0ACB7FHC2_NIBAL</name>
<gene>
    <name evidence="1" type="ORF">GBF38_020240</name>
</gene>
<protein>
    <submittedName>
        <fullName evidence="1">Uncharacterized protein</fullName>
    </submittedName>
</protein>
<comment type="caution">
    <text evidence="1">The sequence shown here is derived from an EMBL/GenBank/DDBJ whole genome shotgun (WGS) entry which is preliminary data.</text>
</comment>
<evidence type="ECO:0000313" key="1">
    <source>
        <dbReference type="EMBL" id="KAG8012471.1"/>
    </source>
</evidence>
<sequence length="105" mass="11494">MSSNLDIMANGYRHRWRRSDDPVSLLDIQCLVGVGGSSSVAVSFLWPVPFASWLWTEMGLSACLSFEVLWLSAKHSAVPAAICEEAASSHPSLHFPSMTERGQSQ</sequence>
<dbReference type="EMBL" id="CM024800">
    <property type="protein sequence ID" value="KAG8012471.1"/>
    <property type="molecule type" value="Genomic_DNA"/>
</dbReference>
<dbReference type="Proteomes" id="UP000805704">
    <property type="component" value="Chromosome 12"/>
</dbReference>